<dbReference type="Pfam" id="PF00289">
    <property type="entry name" value="Biotin_carb_N"/>
    <property type="match status" value="1"/>
</dbReference>
<dbReference type="PROSITE" id="PS50975">
    <property type="entry name" value="ATP_GRASP"/>
    <property type="match status" value="1"/>
</dbReference>
<dbReference type="PROSITE" id="PS50979">
    <property type="entry name" value="BC"/>
    <property type="match status" value="1"/>
</dbReference>
<dbReference type="InterPro" id="IPR005481">
    <property type="entry name" value="BC-like_N"/>
</dbReference>
<dbReference type="InterPro" id="IPR011053">
    <property type="entry name" value="Single_hybrid_motif"/>
</dbReference>
<dbReference type="InterPro" id="IPR013815">
    <property type="entry name" value="ATP_grasp_subdomain_1"/>
</dbReference>
<feature type="domain" description="Biotin carboxylation" evidence="9">
    <location>
        <begin position="39"/>
        <end position="492"/>
    </location>
</feature>
<dbReference type="PROSITE" id="PS00866">
    <property type="entry name" value="CPSASE_1"/>
    <property type="match status" value="1"/>
</dbReference>
<feature type="domain" description="Lipoyl-binding" evidence="7">
    <location>
        <begin position="656"/>
        <end position="725"/>
    </location>
</feature>
<evidence type="ECO:0000259" key="9">
    <source>
        <dbReference type="PROSITE" id="PS50979"/>
    </source>
</evidence>
<dbReference type="Gene3D" id="2.40.50.100">
    <property type="match status" value="1"/>
</dbReference>
<name>A0A0R3TKU3_RODNA</name>
<accession>A0A0R3TKU3</accession>
<evidence type="ECO:0000256" key="2">
    <source>
        <dbReference type="ARBA" id="ARBA00022598"/>
    </source>
</evidence>
<evidence type="ECO:0000256" key="1">
    <source>
        <dbReference type="ARBA" id="ARBA00001953"/>
    </source>
</evidence>
<dbReference type="PROSITE" id="PS50968">
    <property type="entry name" value="BIOTINYL_LIPOYL"/>
    <property type="match status" value="1"/>
</dbReference>
<dbReference type="SUPFAM" id="SSF52440">
    <property type="entry name" value="PreATP-grasp domain"/>
    <property type="match status" value="1"/>
</dbReference>
<evidence type="ECO:0000256" key="5">
    <source>
        <dbReference type="ARBA" id="ARBA00023267"/>
    </source>
</evidence>
<dbReference type="GO" id="GO:0005739">
    <property type="term" value="C:mitochondrion"/>
    <property type="evidence" value="ECO:0007669"/>
    <property type="project" value="TreeGrafter"/>
</dbReference>
<dbReference type="PROSITE" id="PS00867">
    <property type="entry name" value="CPSASE_2"/>
    <property type="match status" value="1"/>
</dbReference>
<dbReference type="Gene3D" id="3.30.470.20">
    <property type="entry name" value="ATP-grasp fold, B domain"/>
    <property type="match status" value="1"/>
</dbReference>
<keyword evidence="5" id="KW-0092">Biotin</keyword>
<dbReference type="InterPro" id="IPR005482">
    <property type="entry name" value="Biotin_COase_C"/>
</dbReference>
<reference evidence="10" key="1">
    <citation type="submission" date="2017-02" db="UniProtKB">
        <authorList>
            <consortium name="WormBaseParasite"/>
        </authorList>
    </citation>
    <scope>IDENTIFICATION</scope>
</reference>
<dbReference type="Gene3D" id="3.30.1490.20">
    <property type="entry name" value="ATP-grasp fold, A domain"/>
    <property type="match status" value="1"/>
</dbReference>
<comment type="cofactor">
    <cofactor evidence="1">
        <name>biotin</name>
        <dbReference type="ChEBI" id="CHEBI:57586"/>
    </cofactor>
</comment>
<dbReference type="InterPro" id="IPR016185">
    <property type="entry name" value="PreATP-grasp_dom_sf"/>
</dbReference>
<protein>
    <submittedName>
        <fullName evidence="10">Acetyl-CoA carboxylase</fullName>
    </submittedName>
</protein>
<dbReference type="CDD" id="cd06850">
    <property type="entry name" value="biotinyl_domain"/>
    <property type="match status" value="1"/>
</dbReference>
<dbReference type="InterPro" id="IPR011764">
    <property type="entry name" value="Biotin_carboxylation_dom"/>
</dbReference>
<proteinExistence type="predicted"/>
<dbReference type="SMART" id="SM00878">
    <property type="entry name" value="Biotin_carb_C"/>
    <property type="match status" value="1"/>
</dbReference>
<dbReference type="FunFam" id="3.40.50.20:FF:000010">
    <property type="entry name" value="Propionyl-CoA carboxylase subunit alpha"/>
    <property type="match status" value="1"/>
</dbReference>
<dbReference type="InterPro" id="IPR011054">
    <property type="entry name" value="Rudment_hybrid_motif"/>
</dbReference>
<dbReference type="InterPro" id="IPR050856">
    <property type="entry name" value="Biotin_carboxylase_complex"/>
</dbReference>
<evidence type="ECO:0000256" key="4">
    <source>
        <dbReference type="ARBA" id="ARBA00022840"/>
    </source>
</evidence>
<dbReference type="PANTHER" id="PTHR18866">
    <property type="entry name" value="CARBOXYLASE:PYRUVATE/ACETYL-COA/PROPIONYL-COA CARBOXYLASE"/>
    <property type="match status" value="1"/>
</dbReference>
<dbReference type="SUPFAM" id="SSF56059">
    <property type="entry name" value="Glutathione synthetase ATP-binding domain-like"/>
    <property type="match status" value="1"/>
</dbReference>
<keyword evidence="4 6" id="KW-0067">ATP-binding</keyword>
<dbReference type="Gene3D" id="3.40.50.20">
    <property type="match status" value="1"/>
</dbReference>
<dbReference type="SUPFAM" id="SSF51230">
    <property type="entry name" value="Single hybrid motif"/>
    <property type="match status" value="1"/>
</dbReference>
<dbReference type="GO" id="GO:0004658">
    <property type="term" value="F:propionyl-CoA carboxylase activity"/>
    <property type="evidence" value="ECO:0007669"/>
    <property type="project" value="TreeGrafter"/>
</dbReference>
<evidence type="ECO:0000259" key="7">
    <source>
        <dbReference type="PROSITE" id="PS50968"/>
    </source>
</evidence>
<dbReference type="SUPFAM" id="SSF51246">
    <property type="entry name" value="Rudiment single hybrid motif"/>
    <property type="match status" value="1"/>
</dbReference>
<dbReference type="FunFam" id="2.40.50.100:FF:000003">
    <property type="entry name" value="Acetyl-CoA carboxylase biotin carboxyl carrier protein"/>
    <property type="match status" value="1"/>
</dbReference>
<dbReference type="InterPro" id="IPR011761">
    <property type="entry name" value="ATP-grasp"/>
</dbReference>
<dbReference type="InterPro" id="IPR001882">
    <property type="entry name" value="Biotin_BS"/>
</dbReference>
<dbReference type="FunFam" id="3.30.1490.20:FF:000003">
    <property type="entry name" value="acetyl-CoA carboxylase isoform X1"/>
    <property type="match status" value="1"/>
</dbReference>
<dbReference type="Gene3D" id="3.30.700.30">
    <property type="match status" value="1"/>
</dbReference>
<dbReference type="PROSITE" id="PS00188">
    <property type="entry name" value="BIOTIN"/>
    <property type="match status" value="1"/>
</dbReference>
<evidence type="ECO:0000256" key="3">
    <source>
        <dbReference type="ARBA" id="ARBA00022741"/>
    </source>
</evidence>
<dbReference type="GO" id="GO:0005524">
    <property type="term" value="F:ATP binding"/>
    <property type="evidence" value="ECO:0007669"/>
    <property type="project" value="UniProtKB-UniRule"/>
</dbReference>
<dbReference type="Pfam" id="PF02786">
    <property type="entry name" value="CPSase_L_D2"/>
    <property type="match status" value="1"/>
</dbReference>
<dbReference type="Pfam" id="PF02785">
    <property type="entry name" value="Biotin_carb_C"/>
    <property type="match status" value="1"/>
</dbReference>
<keyword evidence="2" id="KW-0436">Ligase</keyword>
<feature type="domain" description="ATP-grasp" evidence="8">
    <location>
        <begin position="158"/>
        <end position="359"/>
    </location>
</feature>
<dbReference type="InterPro" id="IPR000089">
    <property type="entry name" value="Biotin_lipoyl"/>
</dbReference>
<evidence type="ECO:0000313" key="10">
    <source>
        <dbReference type="WBParaSite" id="HNAJ_0000781901-mRNA-1"/>
    </source>
</evidence>
<evidence type="ECO:0000259" key="8">
    <source>
        <dbReference type="PROSITE" id="PS50975"/>
    </source>
</evidence>
<dbReference type="WBParaSite" id="HNAJ_0000781901-mRNA-1">
    <property type="protein sequence ID" value="HNAJ_0000781901-mRNA-1"/>
    <property type="gene ID" value="HNAJ_0000781901"/>
</dbReference>
<dbReference type="GO" id="GO:0046872">
    <property type="term" value="F:metal ion binding"/>
    <property type="evidence" value="ECO:0007669"/>
    <property type="project" value="InterPro"/>
</dbReference>
<keyword evidence="3 6" id="KW-0547">Nucleotide-binding</keyword>
<dbReference type="PANTHER" id="PTHR18866:SF33">
    <property type="entry name" value="METHYLCROTONOYL-COA CARBOXYLASE SUBUNIT ALPHA, MITOCHONDRIAL-RELATED"/>
    <property type="match status" value="1"/>
</dbReference>
<evidence type="ECO:0000256" key="6">
    <source>
        <dbReference type="PROSITE-ProRule" id="PRU00409"/>
    </source>
</evidence>
<dbReference type="AlphaFoldDB" id="A0A0R3TKU3"/>
<dbReference type="InterPro" id="IPR005479">
    <property type="entry name" value="CPAse_ATP-bd"/>
</dbReference>
<organism evidence="10">
    <name type="scientific">Rodentolepis nana</name>
    <name type="common">Dwarf tapeworm</name>
    <name type="synonym">Hymenolepis nana</name>
    <dbReference type="NCBI Taxonomy" id="102285"/>
    <lineage>
        <taxon>Eukaryota</taxon>
        <taxon>Metazoa</taxon>
        <taxon>Spiralia</taxon>
        <taxon>Lophotrochozoa</taxon>
        <taxon>Platyhelminthes</taxon>
        <taxon>Cestoda</taxon>
        <taxon>Eucestoda</taxon>
        <taxon>Cyclophyllidea</taxon>
        <taxon>Hymenolepididae</taxon>
        <taxon>Rodentolepis</taxon>
    </lineage>
</organism>
<sequence>LNLVVQILPRRFHILSRSLSNENHKNFYWNDRYDPNESRFQKVLIANRGEIACRIIRTCQRLGIKTVAVFSEVDSSAHFVQLADESICIGPAPAAQSYLNLEAILSAVAQSGADAVHPGYGFLSENFKFADSLSSMGVAYIGPNARSMRLLGDKIESKRIASSAGINCVPGYDGEVSDNSEAFKIADDIGYPIMIKASAGGGGKGMRIVRNSSELLEALNLSKLEANSCFGDDRVLFERALQFSRHIEVQVLCDRHGNALHLHLRECSIQRRNQKLIEEAPGSLFSFFPSLCIKLCEAALLIAKSAGYDSAGTVEFLLDAENPRNFYFLEMNTRLQVEHTVSECITGIDIVHQMLRIAKGHRLLYKQTENDVPCHGWAMECRVCAEDPYRALGTPTLGQLTTYKEPSNLPGIRCDSSVSEGSHISVFYDPLVSKLIAYGCDRDEVLKSMARALDSFVIGGVRTNIPLLRDVILDSGFVSGNYTIRHLDLIYPNGFQGIKLSQQEFNLLISTGAVVYLKAFLRNFSDSRQPKNETVKLNITVESKFSSMPDEVTKINVTPRNGYFEVKLPSSSSILRIPDNFCLADNLIQFETNGPIFQLCERNILGDVCLQYRGEVYWLRVRSEKAFQALNSIGIKSLRAADKKCFGDSSTGGSCLITIRAPLPGLVTSILVSTGQAVVEGDEVCVLEAMKMRNCLRAPQSGTVKSVRMKEGQTVSEGDLILEMEQ</sequence>
<dbReference type="STRING" id="102285.A0A0R3TKU3"/>
<dbReference type="Pfam" id="PF00364">
    <property type="entry name" value="Biotin_lipoyl"/>
    <property type="match status" value="1"/>
</dbReference>